<dbReference type="PANTHER" id="PTHR30093">
    <property type="entry name" value="GENERAL SECRETION PATHWAY PROTEIN G"/>
    <property type="match status" value="1"/>
</dbReference>
<evidence type="ECO:0000313" key="3">
    <source>
        <dbReference type="Proteomes" id="UP000317977"/>
    </source>
</evidence>
<dbReference type="InterPro" id="IPR027558">
    <property type="entry name" value="Pre_pil_HX9DG_C"/>
</dbReference>
<dbReference type="RefSeq" id="WP_146533774.1">
    <property type="nucleotide sequence ID" value="NZ_SJPX01000002.1"/>
</dbReference>
<dbReference type="OrthoDB" id="241541at2"/>
<reference evidence="2 3" key="1">
    <citation type="submission" date="2019-02" db="EMBL/GenBank/DDBJ databases">
        <title>Deep-cultivation of Planctomycetes and their phenomic and genomic characterization uncovers novel biology.</title>
        <authorList>
            <person name="Wiegand S."/>
            <person name="Jogler M."/>
            <person name="Boedeker C."/>
            <person name="Pinto D."/>
            <person name="Vollmers J."/>
            <person name="Rivas-Marin E."/>
            <person name="Kohn T."/>
            <person name="Peeters S.H."/>
            <person name="Heuer A."/>
            <person name="Rast P."/>
            <person name="Oberbeckmann S."/>
            <person name="Bunk B."/>
            <person name="Jeske O."/>
            <person name="Meyerdierks A."/>
            <person name="Storesund J.E."/>
            <person name="Kallscheuer N."/>
            <person name="Luecker S."/>
            <person name="Lage O.M."/>
            <person name="Pohl T."/>
            <person name="Merkel B.J."/>
            <person name="Hornburger P."/>
            <person name="Mueller R.-W."/>
            <person name="Bruemmer F."/>
            <person name="Labrenz M."/>
            <person name="Spormann A.M."/>
            <person name="Op Den Camp H."/>
            <person name="Overmann J."/>
            <person name="Amann R."/>
            <person name="Jetten M.S.M."/>
            <person name="Mascher T."/>
            <person name="Medema M.H."/>
            <person name="Devos D.P."/>
            <person name="Kaster A.-K."/>
            <person name="Ovreas L."/>
            <person name="Rohde M."/>
            <person name="Galperin M.Y."/>
            <person name="Jogler C."/>
        </authorList>
    </citation>
    <scope>NUCLEOTIDE SEQUENCE [LARGE SCALE GENOMIC DNA]</scope>
    <source>
        <strain evidence="2 3">Poly59</strain>
    </source>
</reference>
<name>A0A5C6F2T7_9BACT</name>
<dbReference type="Pfam" id="PF07963">
    <property type="entry name" value="N_methyl"/>
    <property type="match status" value="1"/>
</dbReference>
<dbReference type="InterPro" id="IPR011453">
    <property type="entry name" value="DUF1559"/>
</dbReference>
<dbReference type="SUPFAM" id="SSF54523">
    <property type="entry name" value="Pili subunits"/>
    <property type="match status" value="1"/>
</dbReference>
<dbReference type="Gene3D" id="3.30.700.10">
    <property type="entry name" value="Glycoprotein, Type 4 Pilin"/>
    <property type="match status" value="1"/>
</dbReference>
<dbReference type="EMBL" id="SJPX01000002">
    <property type="protein sequence ID" value="TWU55618.1"/>
    <property type="molecule type" value="Genomic_DNA"/>
</dbReference>
<protein>
    <recommendedName>
        <fullName evidence="1">DUF1559 domain-containing protein</fullName>
    </recommendedName>
</protein>
<dbReference type="InterPro" id="IPR012902">
    <property type="entry name" value="N_methyl_site"/>
</dbReference>
<accession>A0A5C6F2T7</accession>
<sequence>MTNSHRFIRPAFTLVELLVVIAIIGILVGLLLPAVQAAREAARRMSCSNNAKQIALGLHNYHSAYKQLPIHGGGPTNEFENSTGAAIRTDGRGFTRLELSYLVGLLPFVEQQAMWEMVSNPLNEPDGDVWPAFGPRPTLGSYPPWATDVPTFRCPSDPGFGLPALGRTNYACCTGDAFYDAEEGATIWNTGANRWEYETDARQMQRVRSGMRGAFVTRKSMKFRDMTDGLSNTIMFGEIISGLTDRDKRSVSFTNAKGGFVQVANNPKRCQDIGYIDPLRPRFWTAAANVTFSERGSRWADLHTLQTQMNTILPPNAEVCLVGSSDTYGMAPPSSQHNGGVHVSLCDGSVRFVTDSIEAGTSTTPTIYYRALSSEVSSTTPPGSPSPFGLWGALGTRASKETIDEDF</sequence>
<dbReference type="AlphaFoldDB" id="A0A5C6F2T7"/>
<feature type="domain" description="DUF1559" evidence="1">
    <location>
        <begin position="36"/>
        <end position="359"/>
    </location>
</feature>
<dbReference type="NCBIfam" id="TIGR04294">
    <property type="entry name" value="pre_pil_HX9DG"/>
    <property type="match status" value="1"/>
</dbReference>
<evidence type="ECO:0000259" key="1">
    <source>
        <dbReference type="Pfam" id="PF07596"/>
    </source>
</evidence>
<dbReference type="Pfam" id="PF07596">
    <property type="entry name" value="SBP_bac_10"/>
    <property type="match status" value="1"/>
</dbReference>
<organism evidence="2 3">
    <name type="scientific">Rubripirellula reticaptiva</name>
    <dbReference type="NCBI Taxonomy" id="2528013"/>
    <lineage>
        <taxon>Bacteria</taxon>
        <taxon>Pseudomonadati</taxon>
        <taxon>Planctomycetota</taxon>
        <taxon>Planctomycetia</taxon>
        <taxon>Pirellulales</taxon>
        <taxon>Pirellulaceae</taxon>
        <taxon>Rubripirellula</taxon>
    </lineage>
</organism>
<gene>
    <name evidence="2" type="ORF">Poly59_19180</name>
</gene>
<evidence type="ECO:0000313" key="2">
    <source>
        <dbReference type="EMBL" id="TWU55618.1"/>
    </source>
</evidence>
<comment type="caution">
    <text evidence="2">The sequence shown here is derived from an EMBL/GenBank/DDBJ whole genome shotgun (WGS) entry which is preliminary data.</text>
</comment>
<dbReference type="InterPro" id="IPR045584">
    <property type="entry name" value="Pilin-like"/>
</dbReference>
<dbReference type="NCBIfam" id="TIGR02532">
    <property type="entry name" value="IV_pilin_GFxxxE"/>
    <property type="match status" value="1"/>
</dbReference>
<dbReference type="PANTHER" id="PTHR30093:SF2">
    <property type="entry name" value="TYPE II SECRETION SYSTEM PROTEIN H"/>
    <property type="match status" value="1"/>
</dbReference>
<keyword evidence="3" id="KW-1185">Reference proteome</keyword>
<dbReference type="Proteomes" id="UP000317977">
    <property type="component" value="Unassembled WGS sequence"/>
</dbReference>
<proteinExistence type="predicted"/>